<name>A0A9W8HQ81_9FUNG</name>
<evidence type="ECO:0000256" key="8">
    <source>
        <dbReference type="ARBA" id="ARBA00023128"/>
    </source>
</evidence>
<keyword evidence="3 10" id="KW-0812">Transmembrane</keyword>
<dbReference type="Pfam" id="PF02936">
    <property type="entry name" value="COX4"/>
    <property type="match status" value="1"/>
</dbReference>
<dbReference type="EMBL" id="JANBUO010001579">
    <property type="protein sequence ID" value="KAJ2797657.1"/>
    <property type="molecule type" value="Genomic_DNA"/>
</dbReference>
<keyword evidence="5" id="KW-0809">Transit peptide</keyword>
<dbReference type="GO" id="GO:0005743">
    <property type="term" value="C:mitochondrial inner membrane"/>
    <property type="evidence" value="ECO:0007669"/>
    <property type="project" value="UniProtKB-SubCell"/>
</dbReference>
<dbReference type="GO" id="GO:0045277">
    <property type="term" value="C:respiratory chain complex IV"/>
    <property type="evidence" value="ECO:0007669"/>
    <property type="project" value="InterPro"/>
</dbReference>
<proteinExistence type="inferred from homology"/>
<keyword evidence="7" id="KW-0560">Oxidoreductase</keyword>
<keyword evidence="6 10" id="KW-1133">Transmembrane helix</keyword>
<dbReference type="CDD" id="cd00922">
    <property type="entry name" value="Cyt_c_Oxidase_IV"/>
    <property type="match status" value="1"/>
</dbReference>
<dbReference type="GO" id="GO:0006123">
    <property type="term" value="P:mitochondrial electron transport, cytochrome c to oxygen"/>
    <property type="evidence" value="ECO:0007669"/>
    <property type="project" value="InterPro"/>
</dbReference>
<evidence type="ECO:0000256" key="7">
    <source>
        <dbReference type="ARBA" id="ARBA00023002"/>
    </source>
</evidence>
<dbReference type="InterPro" id="IPR036639">
    <property type="entry name" value="Cyt_c_oxidase_su4_sf"/>
</dbReference>
<dbReference type="InterPro" id="IPR004203">
    <property type="entry name" value="Cyt_c_oxidase_su4_fam"/>
</dbReference>
<keyword evidence="4" id="KW-0999">Mitochondrion inner membrane</keyword>
<evidence type="ECO:0000256" key="10">
    <source>
        <dbReference type="SAM" id="Phobius"/>
    </source>
</evidence>
<accession>A0A9W8HQ81</accession>
<dbReference type="PANTHER" id="PTHR10707:SF10">
    <property type="entry name" value="CYTOCHROME C OXIDASE SUBUNIT 4"/>
    <property type="match status" value="1"/>
</dbReference>
<evidence type="ECO:0000256" key="6">
    <source>
        <dbReference type="ARBA" id="ARBA00022989"/>
    </source>
</evidence>
<dbReference type="AlphaFoldDB" id="A0A9W8HQ81"/>
<evidence type="ECO:0000256" key="1">
    <source>
        <dbReference type="ARBA" id="ARBA00004434"/>
    </source>
</evidence>
<comment type="similarity">
    <text evidence="2">Belongs to the cytochrome c oxidase IV family.</text>
</comment>
<sequence length="155" mass="17539">MFRNAAVSAARLTGRRFQSTTVNPVLAHAEETFGKLQETAQREEIKRLSEIMKADWHKVSVEDKRAIFYATYGPHNRRRPRSKPGDNWKVFFGVVGTIAVSVTISSLVRNSVPKPHTMTKEWQEMSNEYAREHNINPISGISSEGYKGKGFVQSS</sequence>
<dbReference type="GO" id="GO:0016491">
    <property type="term" value="F:oxidoreductase activity"/>
    <property type="evidence" value="ECO:0007669"/>
    <property type="project" value="UniProtKB-KW"/>
</dbReference>
<gene>
    <name evidence="11" type="primary">cox5</name>
    <name evidence="11" type="ORF">H4R20_005105</name>
</gene>
<keyword evidence="12" id="KW-1185">Reference proteome</keyword>
<dbReference type="Gene3D" id="1.10.442.10">
    <property type="entry name" value="Cytochrome c oxidase subunit IV"/>
    <property type="match status" value="1"/>
</dbReference>
<evidence type="ECO:0000256" key="2">
    <source>
        <dbReference type="ARBA" id="ARBA00008135"/>
    </source>
</evidence>
<evidence type="ECO:0000313" key="12">
    <source>
        <dbReference type="Proteomes" id="UP001140094"/>
    </source>
</evidence>
<comment type="subcellular location">
    <subcellularLocation>
        <location evidence="1">Mitochondrion inner membrane</location>
        <topology evidence="1">Single-pass membrane protein</topology>
    </subcellularLocation>
</comment>
<protein>
    <submittedName>
        <fullName evidence="11">Cytochrome c oxidase subunit 5B, mitochondrial</fullName>
    </submittedName>
</protein>
<evidence type="ECO:0000313" key="11">
    <source>
        <dbReference type="EMBL" id="KAJ2797657.1"/>
    </source>
</evidence>
<dbReference type="Proteomes" id="UP001140094">
    <property type="component" value="Unassembled WGS sequence"/>
</dbReference>
<feature type="transmembrane region" description="Helical" evidence="10">
    <location>
        <begin position="88"/>
        <end position="108"/>
    </location>
</feature>
<keyword evidence="8" id="KW-0496">Mitochondrion</keyword>
<reference evidence="11" key="1">
    <citation type="submission" date="2022-07" db="EMBL/GenBank/DDBJ databases">
        <title>Phylogenomic reconstructions and comparative analyses of Kickxellomycotina fungi.</title>
        <authorList>
            <person name="Reynolds N.K."/>
            <person name="Stajich J.E."/>
            <person name="Barry K."/>
            <person name="Grigoriev I.V."/>
            <person name="Crous P."/>
            <person name="Smith M.E."/>
        </authorList>
    </citation>
    <scope>NUCLEOTIDE SEQUENCE</scope>
    <source>
        <strain evidence="11">NRRL 1565</strain>
    </source>
</reference>
<dbReference type="PANTHER" id="PTHR10707">
    <property type="entry name" value="CYTOCHROME C OXIDASE SUBUNIT IV"/>
    <property type="match status" value="1"/>
</dbReference>
<evidence type="ECO:0000256" key="3">
    <source>
        <dbReference type="ARBA" id="ARBA00022692"/>
    </source>
</evidence>
<organism evidence="11 12">
    <name type="scientific">Coemansia guatemalensis</name>
    <dbReference type="NCBI Taxonomy" id="2761395"/>
    <lineage>
        <taxon>Eukaryota</taxon>
        <taxon>Fungi</taxon>
        <taxon>Fungi incertae sedis</taxon>
        <taxon>Zoopagomycota</taxon>
        <taxon>Kickxellomycotina</taxon>
        <taxon>Kickxellomycetes</taxon>
        <taxon>Kickxellales</taxon>
        <taxon>Kickxellaceae</taxon>
        <taxon>Coemansia</taxon>
    </lineage>
</organism>
<comment type="caution">
    <text evidence="11">The sequence shown here is derived from an EMBL/GenBank/DDBJ whole genome shotgun (WGS) entry which is preliminary data.</text>
</comment>
<dbReference type="OrthoDB" id="186013at2759"/>
<evidence type="ECO:0000256" key="5">
    <source>
        <dbReference type="ARBA" id="ARBA00022946"/>
    </source>
</evidence>
<evidence type="ECO:0000256" key="9">
    <source>
        <dbReference type="ARBA" id="ARBA00023136"/>
    </source>
</evidence>
<keyword evidence="9 10" id="KW-0472">Membrane</keyword>
<evidence type="ECO:0000256" key="4">
    <source>
        <dbReference type="ARBA" id="ARBA00022792"/>
    </source>
</evidence>
<dbReference type="SUPFAM" id="SSF81406">
    <property type="entry name" value="Mitochondrial cytochrome c oxidase subunit IV"/>
    <property type="match status" value="1"/>
</dbReference>